<gene>
    <name evidence="1" type="ORF">FRZ54_04310</name>
</gene>
<proteinExistence type="predicted"/>
<dbReference type="AlphaFoldDB" id="A0A5B8US08"/>
<dbReference type="EMBL" id="CP042436">
    <property type="protein sequence ID" value="QEC61840.1"/>
    <property type="molecule type" value="Genomic_DNA"/>
</dbReference>
<evidence type="ECO:0000313" key="1">
    <source>
        <dbReference type="EMBL" id="QEC61840.1"/>
    </source>
</evidence>
<accession>A0A5B8US08</accession>
<evidence type="ECO:0000313" key="2">
    <source>
        <dbReference type="Proteomes" id="UP000321479"/>
    </source>
</evidence>
<dbReference type="Proteomes" id="UP000321479">
    <property type="component" value="Chromosome"/>
</dbReference>
<sequence>MRAIIFITLVLFGAGYGELRHTSIQSGKLDGAWLPVKEEFGGKTVPPSTFEGQTLVISDSTYTFTAESVDKGVVKYGDGKMDIYGKEGVNTGKHFAAIYKFENDQLAICYNLKGDGYPGAFDTLGKPLYFLCVFKKEVSK</sequence>
<dbReference type="InterPro" id="IPR017504">
    <property type="entry name" value="CHP03067_Planctomycetes"/>
</dbReference>
<protein>
    <submittedName>
        <fullName evidence="1">TIGR03067 domain-containing protein</fullName>
    </submittedName>
</protein>
<reference evidence="1 2" key="1">
    <citation type="journal article" date="2017" name="Curr. Microbiol.">
        <title>Mucilaginibacter ginsenosidivorans sp. nov., Isolated from Soil of Ginseng Field.</title>
        <authorList>
            <person name="Kim M.M."/>
            <person name="Siddiqi M.Z."/>
            <person name="Im W.T."/>
        </authorList>
    </citation>
    <scope>NUCLEOTIDE SEQUENCE [LARGE SCALE GENOMIC DNA]</scope>
    <source>
        <strain evidence="1 2">Gsoil 3017</strain>
    </source>
</reference>
<keyword evidence="2" id="KW-1185">Reference proteome</keyword>
<dbReference type="NCBIfam" id="TIGR03067">
    <property type="entry name" value="Planc_TIGR03067"/>
    <property type="match status" value="1"/>
</dbReference>
<name>A0A5B8US08_9SPHI</name>
<dbReference type="KEGG" id="mgin:FRZ54_04310"/>
<organism evidence="1 2">
    <name type="scientific">Mucilaginibacter ginsenosidivorans</name>
    <dbReference type="NCBI Taxonomy" id="398053"/>
    <lineage>
        <taxon>Bacteria</taxon>
        <taxon>Pseudomonadati</taxon>
        <taxon>Bacteroidota</taxon>
        <taxon>Sphingobacteriia</taxon>
        <taxon>Sphingobacteriales</taxon>
        <taxon>Sphingobacteriaceae</taxon>
        <taxon>Mucilaginibacter</taxon>
    </lineage>
</organism>
<dbReference type="RefSeq" id="WP_147030417.1">
    <property type="nucleotide sequence ID" value="NZ_CP042436.1"/>
</dbReference>
<dbReference type="OrthoDB" id="678070at2"/>